<dbReference type="AlphaFoldDB" id="A0A0C9Y7F7"/>
<feature type="signal peptide" evidence="1">
    <location>
        <begin position="1"/>
        <end position="15"/>
    </location>
</feature>
<protein>
    <submittedName>
        <fullName evidence="2">Unplaced genomic scaffold scaffold_78, whole genome shotgun sequence</fullName>
    </submittedName>
</protein>
<reference evidence="2 3" key="1">
    <citation type="submission" date="2014-04" db="EMBL/GenBank/DDBJ databases">
        <authorList>
            <consortium name="DOE Joint Genome Institute"/>
            <person name="Kuo A."/>
            <person name="Kohler A."/>
            <person name="Costa M.D."/>
            <person name="Nagy L.G."/>
            <person name="Floudas D."/>
            <person name="Copeland A."/>
            <person name="Barry K.W."/>
            <person name="Cichocki N."/>
            <person name="Veneault-Fourrey C."/>
            <person name="LaButti K."/>
            <person name="Lindquist E.A."/>
            <person name="Lipzen A."/>
            <person name="Lundell T."/>
            <person name="Morin E."/>
            <person name="Murat C."/>
            <person name="Sun H."/>
            <person name="Tunlid A."/>
            <person name="Henrissat B."/>
            <person name="Grigoriev I.V."/>
            <person name="Hibbett D.S."/>
            <person name="Martin F."/>
            <person name="Nordberg H.P."/>
            <person name="Cantor M.N."/>
            <person name="Hua S.X."/>
        </authorList>
    </citation>
    <scope>NUCLEOTIDE SEQUENCE [LARGE SCALE GENOMIC DNA]</scope>
    <source>
        <strain evidence="2 3">441</strain>
    </source>
</reference>
<proteinExistence type="predicted"/>
<evidence type="ECO:0000256" key="1">
    <source>
        <dbReference type="SAM" id="SignalP"/>
    </source>
</evidence>
<dbReference type="EMBL" id="KN833762">
    <property type="protein sequence ID" value="KIK20605.1"/>
    <property type="molecule type" value="Genomic_DNA"/>
</dbReference>
<dbReference type="OrthoDB" id="2656691at2759"/>
<evidence type="ECO:0000313" key="3">
    <source>
        <dbReference type="Proteomes" id="UP000054018"/>
    </source>
</evidence>
<gene>
    <name evidence="2" type="ORF">PISMIDRAFT_578525</name>
</gene>
<evidence type="ECO:0000313" key="2">
    <source>
        <dbReference type="EMBL" id="KIK20605.1"/>
    </source>
</evidence>
<keyword evidence="1" id="KW-0732">Signal</keyword>
<accession>A0A0C9Y7F7</accession>
<feature type="chain" id="PRO_5013311663" evidence="1">
    <location>
        <begin position="16"/>
        <end position="341"/>
    </location>
</feature>
<dbReference type="Proteomes" id="UP000054018">
    <property type="component" value="Unassembled WGS sequence"/>
</dbReference>
<keyword evidence="3" id="KW-1185">Reference proteome</keyword>
<reference evidence="3" key="2">
    <citation type="submission" date="2015-01" db="EMBL/GenBank/DDBJ databases">
        <title>Evolutionary Origins and Diversification of the Mycorrhizal Mutualists.</title>
        <authorList>
            <consortium name="DOE Joint Genome Institute"/>
            <consortium name="Mycorrhizal Genomics Consortium"/>
            <person name="Kohler A."/>
            <person name="Kuo A."/>
            <person name="Nagy L.G."/>
            <person name="Floudas D."/>
            <person name="Copeland A."/>
            <person name="Barry K.W."/>
            <person name="Cichocki N."/>
            <person name="Veneault-Fourrey C."/>
            <person name="LaButti K."/>
            <person name="Lindquist E.A."/>
            <person name="Lipzen A."/>
            <person name="Lundell T."/>
            <person name="Morin E."/>
            <person name="Murat C."/>
            <person name="Riley R."/>
            <person name="Ohm R."/>
            <person name="Sun H."/>
            <person name="Tunlid A."/>
            <person name="Henrissat B."/>
            <person name="Grigoriev I.V."/>
            <person name="Hibbett D.S."/>
            <person name="Martin F."/>
        </authorList>
    </citation>
    <scope>NUCLEOTIDE SEQUENCE [LARGE SCALE GENOMIC DNA]</scope>
    <source>
        <strain evidence="3">441</strain>
    </source>
</reference>
<name>A0A0C9Y7F7_9AGAM</name>
<dbReference type="HOGENOM" id="CLU_711979_0_0_1"/>
<sequence>MWLIISLCRPRFASGAGLDEMSSQVPTVPLLSRAVHSPIMETYGMARLPLWNKANLGVSFSDYQSASGSSFFQSSPPSLLSNTPLPPSQDLYACMNNGDTSNVHPSSVSLAAGITPGASFPDRTASQVGCMDNHEKVCSNDSASGWNSGLAVPSSLSYNLAKHPQQEPYLFPSDHYYSFKDLQMLAGSPMTDHSLVVTQNGLPKAYQSRGPTVPCGWKDNDDKACDGPVTSDNLANHFATLHGIKNMASGVKIDCRWCPSSLRKQVKRESLLRHLREVHLRCPRPKKEATQSSSYFPSVELCSNDTLGVNMTGGMRFERCGMLSGSPWCLDAHMHSLDVHG</sequence>
<organism evidence="2 3">
    <name type="scientific">Pisolithus microcarpus 441</name>
    <dbReference type="NCBI Taxonomy" id="765257"/>
    <lineage>
        <taxon>Eukaryota</taxon>
        <taxon>Fungi</taxon>
        <taxon>Dikarya</taxon>
        <taxon>Basidiomycota</taxon>
        <taxon>Agaricomycotina</taxon>
        <taxon>Agaricomycetes</taxon>
        <taxon>Agaricomycetidae</taxon>
        <taxon>Boletales</taxon>
        <taxon>Sclerodermatineae</taxon>
        <taxon>Pisolithaceae</taxon>
        <taxon>Pisolithus</taxon>
    </lineage>
</organism>